<accession>A0AAV5T468</accession>
<organism evidence="1 2">
    <name type="scientific">Pristionchus entomophagus</name>
    <dbReference type="NCBI Taxonomy" id="358040"/>
    <lineage>
        <taxon>Eukaryota</taxon>
        <taxon>Metazoa</taxon>
        <taxon>Ecdysozoa</taxon>
        <taxon>Nematoda</taxon>
        <taxon>Chromadorea</taxon>
        <taxon>Rhabditida</taxon>
        <taxon>Rhabditina</taxon>
        <taxon>Diplogasteromorpha</taxon>
        <taxon>Diplogasteroidea</taxon>
        <taxon>Neodiplogasteridae</taxon>
        <taxon>Pristionchus</taxon>
    </lineage>
</organism>
<evidence type="ECO:0000313" key="1">
    <source>
        <dbReference type="EMBL" id="GMS90386.1"/>
    </source>
</evidence>
<protein>
    <submittedName>
        <fullName evidence="1">Uncharacterized protein</fullName>
    </submittedName>
</protein>
<sequence>MADFVSKNRVQQNLRRMIGEWCNLHCQGFELNFFQKFGNFSVAPLNKHHLRDNRPDAFTYALQESGIIMLSIEFNIVRLKISGDSVISFDPTGIRMSYSVDKLLEQTRILLRNSNADIK</sequence>
<evidence type="ECO:0000313" key="2">
    <source>
        <dbReference type="Proteomes" id="UP001432027"/>
    </source>
</evidence>
<name>A0AAV5T468_9BILA</name>
<dbReference type="AlphaFoldDB" id="A0AAV5T468"/>
<dbReference type="EMBL" id="BTSX01000003">
    <property type="protein sequence ID" value="GMS90386.1"/>
    <property type="molecule type" value="Genomic_DNA"/>
</dbReference>
<reference evidence="1" key="1">
    <citation type="submission" date="2023-10" db="EMBL/GenBank/DDBJ databases">
        <title>Genome assembly of Pristionchus species.</title>
        <authorList>
            <person name="Yoshida K."/>
            <person name="Sommer R.J."/>
        </authorList>
    </citation>
    <scope>NUCLEOTIDE SEQUENCE</scope>
    <source>
        <strain evidence="1">RS0144</strain>
    </source>
</reference>
<keyword evidence="2" id="KW-1185">Reference proteome</keyword>
<proteinExistence type="predicted"/>
<gene>
    <name evidence="1" type="ORF">PENTCL1PPCAC_12561</name>
</gene>
<dbReference type="Proteomes" id="UP001432027">
    <property type="component" value="Unassembled WGS sequence"/>
</dbReference>
<comment type="caution">
    <text evidence="1">The sequence shown here is derived from an EMBL/GenBank/DDBJ whole genome shotgun (WGS) entry which is preliminary data.</text>
</comment>